<keyword evidence="6 7" id="KW-0472">Membrane</keyword>
<dbReference type="RefSeq" id="WP_072283857.1">
    <property type="nucleotide sequence ID" value="NZ_CP015519.1"/>
</dbReference>
<feature type="transmembrane region" description="Helical" evidence="7">
    <location>
        <begin position="134"/>
        <end position="152"/>
    </location>
</feature>
<evidence type="ECO:0000256" key="2">
    <source>
        <dbReference type="ARBA" id="ARBA00022448"/>
    </source>
</evidence>
<dbReference type="SUPFAM" id="SSF116726">
    <property type="entry name" value="TrkA C-terminal domain-like"/>
    <property type="match status" value="2"/>
</dbReference>
<feature type="transmembrane region" description="Helical" evidence="7">
    <location>
        <begin position="501"/>
        <end position="522"/>
    </location>
</feature>
<dbReference type="Pfam" id="PF02080">
    <property type="entry name" value="TrkA_C"/>
    <property type="match status" value="2"/>
</dbReference>
<dbReference type="InterPro" id="IPR051679">
    <property type="entry name" value="DASS-Related_Transporters"/>
</dbReference>
<feature type="transmembrane region" description="Helical" evidence="7">
    <location>
        <begin position="529"/>
        <end position="547"/>
    </location>
</feature>
<dbReference type="InterPro" id="IPR006037">
    <property type="entry name" value="RCK_C"/>
</dbReference>
<feature type="transmembrane region" description="Helical" evidence="7">
    <location>
        <begin position="444"/>
        <end position="463"/>
    </location>
</feature>
<feature type="domain" description="RCK C-terminal" evidence="8">
    <location>
        <begin position="296"/>
        <end position="381"/>
    </location>
</feature>
<evidence type="ECO:0000256" key="6">
    <source>
        <dbReference type="ARBA" id="ARBA00023136"/>
    </source>
</evidence>
<dbReference type="GO" id="GO:0006813">
    <property type="term" value="P:potassium ion transport"/>
    <property type="evidence" value="ECO:0007669"/>
    <property type="project" value="InterPro"/>
</dbReference>
<name>A0A1L3GPP6_9BACT</name>
<evidence type="ECO:0000256" key="5">
    <source>
        <dbReference type="ARBA" id="ARBA00022989"/>
    </source>
</evidence>
<dbReference type="PROSITE" id="PS01271">
    <property type="entry name" value="NA_SULFATE"/>
    <property type="match status" value="1"/>
</dbReference>
<evidence type="ECO:0000259" key="8">
    <source>
        <dbReference type="PROSITE" id="PS51202"/>
    </source>
</evidence>
<evidence type="ECO:0000256" key="4">
    <source>
        <dbReference type="ARBA" id="ARBA00022737"/>
    </source>
</evidence>
<dbReference type="KEGG" id="pef:A7E78_08635"/>
<keyword evidence="4" id="KW-0677">Repeat</keyword>
<feature type="transmembrane region" description="Helical" evidence="7">
    <location>
        <begin position="399"/>
        <end position="432"/>
    </location>
</feature>
<keyword evidence="3 7" id="KW-0812">Transmembrane</keyword>
<evidence type="ECO:0000313" key="10">
    <source>
        <dbReference type="Proteomes" id="UP000182517"/>
    </source>
</evidence>
<feature type="transmembrane region" description="Helical" evidence="7">
    <location>
        <begin position="93"/>
        <end position="122"/>
    </location>
</feature>
<evidence type="ECO:0000256" key="1">
    <source>
        <dbReference type="ARBA" id="ARBA00004141"/>
    </source>
</evidence>
<dbReference type="STRING" id="1842532.A7E78_08635"/>
<feature type="transmembrane region" description="Helical" evidence="7">
    <location>
        <begin position="567"/>
        <end position="587"/>
    </location>
</feature>
<dbReference type="GO" id="GO:0005886">
    <property type="term" value="C:plasma membrane"/>
    <property type="evidence" value="ECO:0007669"/>
    <property type="project" value="TreeGrafter"/>
</dbReference>
<dbReference type="InterPro" id="IPR031312">
    <property type="entry name" value="Na/sul_symport_CS"/>
</dbReference>
<feature type="transmembrane region" description="Helical" evidence="7">
    <location>
        <begin position="28"/>
        <end position="47"/>
    </location>
</feature>
<feature type="transmembrane region" description="Helical" evidence="7">
    <location>
        <begin position="172"/>
        <end position="193"/>
    </location>
</feature>
<organism evidence="9 10">
    <name type="scientific">Syntrophotalea acetylenivorans</name>
    <dbReference type="NCBI Taxonomy" id="1842532"/>
    <lineage>
        <taxon>Bacteria</taxon>
        <taxon>Pseudomonadati</taxon>
        <taxon>Thermodesulfobacteriota</taxon>
        <taxon>Desulfuromonadia</taxon>
        <taxon>Desulfuromonadales</taxon>
        <taxon>Syntrophotaleaceae</taxon>
        <taxon>Syntrophotalea</taxon>
    </lineage>
</organism>
<evidence type="ECO:0000313" key="9">
    <source>
        <dbReference type="EMBL" id="APG27894.1"/>
    </source>
</evidence>
<comment type="subcellular location">
    <subcellularLocation>
        <location evidence="1">Membrane</location>
        <topology evidence="1">Multi-pass membrane protein</topology>
    </subcellularLocation>
</comment>
<dbReference type="Proteomes" id="UP000182517">
    <property type="component" value="Chromosome"/>
</dbReference>
<dbReference type="InterPro" id="IPR004680">
    <property type="entry name" value="Cit_transptr-like_dom"/>
</dbReference>
<reference evidence="9 10" key="1">
    <citation type="journal article" date="2017" name="Genome Announc.">
        <title>Complete Genome Sequences of Two Acetylene-Fermenting Pelobacter acetylenicus Strains.</title>
        <authorList>
            <person name="Sutton J.M."/>
            <person name="Baesman S.M."/>
            <person name="Fierst J.L."/>
            <person name="Poret-Peterson A.T."/>
            <person name="Oremland R.S."/>
            <person name="Dunlap D.S."/>
            <person name="Akob D.M."/>
        </authorList>
    </citation>
    <scope>NUCLEOTIDE SEQUENCE [LARGE SCALE GENOMIC DNA]</scope>
    <source>
        <strain evidence="9 10">SFB93</strain>
    </source>
</reference>
<keyword evidence="10" id="KW-1185">Reference proteome</keyword>
<feature type="domain" description="RCK C-terminal" evidence="8">
    <location>
        <begin position="204"/>
        <end position="289"/>
    </location>
</feature>
<dbReference type="EMBL" id="CP015519">
    <property type="protein sequence ID" value="APG27894.1"/>
    <property type="molecule type" value="Genomic_DNA"/>
</dbReference>
<dbReference type="PANTHER" id="PTHR43652:SF2">
    <property type="entry name" value="BASIC AMINO ACID ANTIPORTER YFCC-RELATED"/>
    <property type="match status" value="1"/>
</dbReference>
<dbReference type="CDD" id="cd01115">
    <property type="entry name" value="SLC13_permease"/>
    <property type="match status" value="1"/>
</dbReference>
<gene>
    <name evidence="9" type="ORF">A7E78_08635</name>
</gene>
<dbReference type="PANTHER" id="PTHR43652">
    <property type="entry name" value="BASIC AMINO ACID ANTIPORTER YFCC-RELATED"/>
    <property type="match status" value="1"/>
</dbReference>
<dbReference type="InterPro" id="IPR036721">
    <property type="entry name" value="RCK_C_sf"/>
</dbReference>
<feature type="transmembrane region" description="Helical" evidence="7">
    <location>
        <begin position="475"/>
        <end position="495"/>
    </location>
</feature>
<feature type="transmembrane region" description="Helical" evidence="7">
    <location>
        <begin position="54"/>
        <end position="73"/>
    </location>
</feature>
<keyword evidence="5 7" id="KW-1133">Transmembrane helix</keyword>
<dbReference type="AlphaFoldDB" id="A0A1L3GPP6"/>
<keyword evidence="2" id="KW-0813">Transport</keyword>
<dbReference type="Gene3D" id="3.30.70.1450">
    <property type="entry name" value="Regulator of K+ conductance, C-terminal domain"/>
    <property type="match status" value="2"/>
</dbReference>
<evidence type="ECO:0000256" key="7">
    <source>
        <dbReference type="SAM" id="Phobius"/>
    </source>
</evidence>
<proteinExistence type="predicted"/>
<dbReference type="Pfam" id="PF03600">
    <property type="entry name" value="CitMHS"/>
    <property type="match status" value="1"/>
</dbReference>
<sequence length="589" mass="63406">MEIVLVLLILLMAVVLFASEWLPIDLTSLLILLALATTGLVSVEEAFSGFSNPAVITVAAMFIISAGISHTGAMSRVGERMIRLASDSESRLVAVIMATVALFSAFINNIGATAVLMPVVTGIARKLNTSPSKLLMPLAFGSLLGGVCTLIGTPPNILMNALLQQYSGESFAMFDFAPIGLVIAVSGILYMVLVGRKLLPVRKAGKLTEEYQVKEYITEVEILAKSPIIGQTIARSRLTQDFNLKIRAIIRGQQKIPQPHGNSKLREGDVLFLEGNPEGILKVMKAKGLELIPERDNPPPKKDTEEMVVVEASLTTNSDLVGRTLSQVSFHESHGLNVLALWRQGAPVVRQVDRVILKFGDVLLLQGPLKRVLHLGRGHGFLLLGGVPPVPYRPRRAPLALFILVMVILLAAFGGLPIMLAASLGAAFMVLARCLTVQEAYESVDWRIILLIAGTLPLGLAMENSGAAQLISEQVLRVVGPFGPWVVLAAFFLLTSMLTELMSHAATAVLIAPIAYHAALELGVDPKPFFMAVAIAASSCFMTPVSHQSNALVMGPGGYRFFDYTRVGAPLNLLIWIFGSLLIPLLFPF</sequence>
<dbReference type="PROSITE" id="PS51202">
    <property type="entry name" value="RCK_C"/>
    <property type="match status" value="2"/>
</dbReference>
<evidence type="ECO:0000256" key="3">
    <source>
        <dbReference type="ARBA" id="ARBA00022692"/>
    </source>
</evidence>
<accession>A0A1L3GPP6</accession>
<protein>
    <recommendedName>
        <fullName evidence="8">RCK C-terminal domain-containing protein</fullName>
    </recommendedName>
</protein>
<dbReference type="OrthoDB" id="9765532at2"/>
<dbReference type="GO" id="GO:0008324">
    <property type="term" value="F:monoatomic cation transmembrane transporter activity"/>
    <property type="evidence" value="ECO:0007669"/>
    <property type="project" value="InterPro"/>
</dbReference>